<protein>
    <submittedName>
        <fullName evidence="1">Uncharacterized protein</fullName>
    </submittedName>
</protein>
<dbReference type="EMBL" id="JYDP01003781">
    <property type="protein sequence ID" value="KRY95445.1"/>
    <property type="molecule type" value="Genomic_DNA"/>
</dbReference>
<gene>
    <name evidence="1" type="ORF">T11_11600</name>
</gene>
<evidence type="ECO:0000313" key="2">
    <source>
        <dbReference type="Proteomes" id="UP000055024"/>
    </source>
</evidence>
<dbReference type="Proteomes" id="UP000055024">
    <property type="component" value="Unassembled WGS sequence"/>
</dbReference>
<evidence type="ECO:0000313" key="1">
    <source>
        <dbReference type="EMBL" id="KRY95445.1"/>
    </source>
</evidence>
<name>A0A0V1GBE6_9BILA</name>
<reference evidence="1 2" key="1">
    <citation type="submission" date="2015-01" db="EMBL/GenBank/DDBJ databases">
        <title>Evolution of Trichinella species and genotypes.</title>
        <authorList>
            <person name="Korhonen P.K."/>
            <person name="Edoardo P."/>
            <person name="Giuseppe L.R."/>
            <person name="Gasser R.B."/>
        </authorList>
    </citation>
    <scope>NUCLEOTIDE SEQUENCE [LARGE SCALE GENOMIC DNA]</scope>
    <source>
        <strain evidence="1">ISS1029</strain>
    </source>
</reference>
<sequence length="32" mass="3918">MLAEAKVCRWETKFLIYRDIRHNCQFAKVSFI</sequence>
<keyword evidence="2" id="KW-1185">Reference proteome</keyword>
<dbReference type="AlphaFoldDB" id="A0A0V1GBE6"/>
<organism evidence="1 2">
    <name type="scientific">Trichinella zimbabwensis</name>
    <dbReference type="NCBI Taxonomy" id="268475"/>
    <lineage>
        <taxon>Eukaryota</taxon>
        <taxon>Metazoa</taxon>
        <taxon>Ecdysozoa</taxon>
        <taxon>Nematoda</taxon>
        <taxon>Enoplea</taxon>
        <taxon>Dorylaimia</taxon>
        <taxon>Trichinellida</taxon>
        <taxon>Trichinellidae</taxon>
        <taxon>Trichinella</taxon>
    </lineage>
</organism>
<proteinExistence type="predicted"/>
<accession>A0A0V1GBE6</accession>
<comment type="caution">
    <text evidence="1">The sequence shown here is derived from an EMBL/GenBank/DDBJ whole genome shotgun (WGS) entry which is preliminary data.</text>
</comment>